<organism evidence="1 2">
    <name type="scientific">Tilletia indica</name>
    <dbReference type="NCBI Taxonomy" id="43049"/>
    <lineage>
        <taxon>Eukaryota</taxon>
        <taxon>Fungi</taxon>
        <taxon>Dikarya</taxon>
        <taxon>Basidiomycota</taxon>
        <taxon>Ustilaginomycotina</taxon>
        <taxon>Exobasidiomycetes</taxon>
        <taxon>Tilletiales</taxon>
        <taxon>Tilletiaceae</taxon>
        <taxon>Tilletia</taxon>
    </lineage>
</organism>
<reference evidence="1" key="2">
    <citation type="journal article" date="2019" name="IMA Fungus">
        <title>Genome sequencing and comparison of five Tilletia species to identify candidate genes for the detection of regulated species infecting wheat.</title>
        <authorList>
            <person name="Nguyen H.D.T."/>
            <person name="Sultana T."/>
            <person name="Kesanakurti P."/>
            <person name="Hambleton S."/>
        </authorList>
    </citation>
    <scope>NUCLEOTIDE SEQUENCE</scope>
    <source>
        <strain evidence="1">DAOMC 236416</strain>
    </source>
</reference>
<dbReference type="EMBL" id="LWDF02001011">
    <property type="protein sequence ID" value="KAE8240693.1"/>
    <property type="molecule type" value="Genomic_DNA"/>
</dbReference>
<reference evidence="1" key="1">
    <citation type="submission" date="2016-04" db="EMBL/GenBank/DDBJ databases">
        <authorList>
            <person name="Nguyen H.D."/>
            <person name="Samba Siva P."/>
            <person name="Cullis J."/>
            <person name="Levesque C.A."/>
            <person name="Hambleton S."/>
        </authorList>
    </citation>
    <scope>NUCLEOTIDE SEQUENCE</scope>
    <source>
        <strain evidence="1">DAOMC 236416</strain>
    </source>
</reference>
<name>A0A8T8SI97_9BASI</name>
<proteinExistence type="predicted"/>
<protein>
    <submittedName>
        <fullName evidence="1">Uncharacterized protein</fullName>
    </submittedName>
</protein>
<dbReference type="Proteomes" id="UP000077521">
    <property type="component" value="Unassembled WGS sequence"/>
</dbReference>
<evidence type="ECO:0000313" key="2">
    <source>
        <dbReference type="Proteomes" id="UP000077521"/>
    </source>
</evidence>
<keyword evidence="2" id="KW-1185">Reference proteome</keyword>
<dbReference type="Gene3D" id="3.90.180.10">
    <property type="entry name" value="Medium-chain alcohol dehydrogenases, catalytic domain"/>
    <property type="match status" value="1"/>
</dbReference>
<comment type="caution">
    <text evidence="1">The sequence shown here is derived from an EMBL/GenBank/DDBJ whole genome shotgun (WGS) entry which is preliminary data.</text>
</comment>
<accession>A0A8T8SI97</accession>
<evidence type="ECO:0000313" key="1">
    <source>
        <dbReference type="EMBL" id="KAE8240693.1"/>
    </source>
</evidence>
<feature type="non-terminal residue" evidence="1">
    <location>
        <position position="1"/>
    </location>
</feature>
<dbReference type="AlphaFoldDB" id="A0A8T8SI97"/>
<gene>
    <name evidence="1" type="ORF">A4X13_0g7646</name>
</gene>
<sequence>RVSLLVSIDKKVLLNKACLLGCGVTTGFGAATVTNKIDDGTLALARRLMD</sequence>
<dbReference type="Gene3D" id="3.40.50.720">
    <property type="entry name" value="NAD(P)-binding Rossmann-like Domain"/>
    <property type="match status" value="1"/>
</dbReference>